<evidence type="ECO:0000256" key="1">
    <source>
        <dbReference type="SAM" id="Phobius"/>
    </source>
</evidence>
<keyword evidence="1" id="KW-0472">Membrane</keyword>
<feature type="transmembrane region" description="Helical" evidence="1">
    <location>
        <begin position="21"/>
        <end position="45"/>
    </location>
</feature>
<name>A0A364K8Y2_9BACL</name>
<dbReference type="AlphaFoldDB" id="A0A364K8Y2"/>
<dbReference type="EMBL" id="QJKK01000001">
    <property type="protein sequence ID" value="RAL26660.1"/>
    <property type="molecule type" value="Genomic_DNA"/>
</dbReference>
<organism evidence="2 3">
    <name type="scientific">Thermoflavimicrobium daqui</name>
    <dbReference type="NCBI Taxonomy" id="2137476"/>
    <lineage>
        <taxon>Bacteria</taxon>
        <taxon>Bacillati</taxon>
        <taxon>Bacillota</taxon>
        <taxon>Bacilli</taxon>
        <taxon>Bacillales</taxon>
        <taxon>Thermoactinomycetaceae</taxon>
        <taxon>Thermoflavimicrobium</taxon>
    </lineage>
</organism>
<feature type="transmembrane region" description="Helical" evidence="1">
    <location>
        <begin position="359"/>
        <end position="378"/>
    </location>
</feature>
<dbReference type="Pfam" id="PF05975">
    <property type="entry name" value="EcsB"/>
    <property type="match status" value="1"/>
</dbReference>
<proteinExistence type="predicted"/>
<dbReference type="PIRSF" id="PIRSF037259">
    <property type="entry name" value="EcsB_ABC"/>
    <property type="match status" value="1"/>
</dbReference>
<reference evidence="2 3" key="2">
    <citation type="submission" date="2018-06" db="EMBL/GenBank/DDBJ databases">
        <authorList>
            <person name="Zhirakovskaya E."/>
        </authorList>
    </citation>
    <scope>NUCLEOTIDE SEQUENCE [LARGE SCALE GENOMIC DNA]</scope>
    <source>
        <strain evidence="2 3">FBKL4.011</strain>
    </source>
</reference>
<feature type="transmembrane region" description="Helical" evidence="1">
    <location>
        <begin position="293"/>
        <end position="326"/>
    </location>
</feature>
<keyword evidence="1" id="KW-0812">Transmembrane</keyword>
<sequence>MKTDQLFIKRMTTSWTQAIRILMMVLSGGGTPLVVGVLFILLSIAYSRFLVWLPKDFPIAVLVAIIISLPLSIVRIRTWIQKADLTFLLPLETKMRDYFKVSLYYNCATYLARLTLFLLILLPLYRLRFGTIKDFMAVLIAFCFLQVWNIIASWLEDRLQPFYSSRFIFTLFFIRLLITGWLSYITLIYVHAKISLVLLFFILTVLHTFFLWRIFSKAPRFPYPWILFAKREQKIQAKYVSLAGWFVDLPQVRFPVKERKWITWLLPKLIPQGKPFSYLYWRTFFRHSELFSIYLRILLLAILIIVFLPNFWVVFGTILLCIWLFGSQLPQITNPHRYPMFVQIYPIDPKERRTSFQKMCWILISLLSIILTLVASFTNLLLSQVLGIGITALLISFFFSNFYLPRKIEKRP</sequence>
<feature type="transmembrane region" description="Helical" evidence="1">
    <location>
        <begin position="103"/>
        <end position="123"/>
    </location>
</feature>
<feature type="transmembrane region" description="Helical" evidence="1">
    <location>
        <begin position="135"/>
        <end position="155"/>
    </location>
</feature>
<dbReference type="InterPro" id="IPR010288">
    <property type="entry name" value="EcsB_ABC"/>
</dbReference>
<accession>A0A364K8Y2</accession>
<dbReference type="GO" id="GO:0016020">
    <property type="term" value="C:membrane"/>
    <property type="evidence" value="ECO:0007669"/>
    <property type="project" value="InterPro"/>
</dbReference>
<dbReference type="OrthoDB" id="2447941at2"/>
<evidence type="ECO:0000313" key="2">
    <source>
        <dbReference type="EMBL" id="RAL26660.1"/>
    </source>
</evidence>
<comment type="caution">
    <text evidence="2">The sequence shown here is derived from an EMBL/GenBank/DDBJ whole genome shotgun (WGS) entry which is preliminary data.</text>
</comment>
<evidence type="ECO:0008006" key="4">
    <source>
        <dbReference type="Google" id="ProtNLM"/>
    </source>
</evidence>
<feature type="transmembrane region" description="Helical" evidence="1">
    <location>
        <begin position="167"/>
        <end position="190"/>
    </location>
</feature>
<reference evidence="2 3" key="1">
    <citation type="submission" date="2018-06" db="EMBL/GenBank/DDBJ databases">
        <title>Thermoflavimicrobium daqus sp. nov., a thermophilic microbe isolated from Moutai-flavour Daqu.</title>
        <authorList>
            <person name="Wang X."/>
            <person name="Zhou H."/>
        </authorList>
    </citation>
    <scope>NUCLEOTIDE SEQUENCE [LARGE SCALE GENOMIC DNA]</scope>
    <source>
        <strain evidence="2 3">FBKL4.011</strain>
    </source>
</reference>
<feature type="transmembrane region" description="Helical" evidence="1">
    <location>
        <begin position="57"/>
        <end position="74"/>
    </location>
</feature>
<dbReference type="Proteomes" id="UP000251213">
    <property type="component" value="Unassembled WGS sequence"/>
</dbReference>
<protein>
    <recommendedName>
        <fullName evidence="4">ABC transporter permease</fullName>
    </recommendedName>
</protein>
<keyword evidence="1" id="KW-1133">Transmembrane helix</keyword>
<feature type="transmembrane region" description="Helical" evidence="1">
    <location>
        <begin position="384"/>
        <end position="404"/>
    </location>
</feature>
<gene>
    <name evidence="2" type="ORF">DL897_01010</name>
</gene>
<dbReference type="RefSeq" id="WP_113657265.1">
    <property type="nucleotide sequence ID" value="NZ_KZ845663.1"/>
</dbReference>
<feature type="transmembrane region" description="Helical" evidence="1">
    <location>
        <begin position="196"/>
        <end position="215"/>
    </location>
</feature>
<keyword evidence="3" id="KW-1185">Reference proteome</keyword>
<evidence type="ECO:0000313" key="3">
    <source>
        <dbReference type="Proteomes" id="UP000251213"/>
    </source>
</evidence>